<evidence type="ECO:0000313" key="4">
    <source>
        <dbReference type="Proteomes" id="UP000534286"/>
    </source>
</evidence>
<reference evidence="3 4" key="1">
    <citation type="submission" date="2020-08" db="EMBL/GenBank/DDBJ databases">
        <title>Sequencing the genomes of 1000 actinobacteria strains.</title>
        <authorList>
            <person name="Klenk H.-P."/>
        </authorList>
    </citation>
    <scope>NUCLEOTIDE SEQUENCE [LARGE SCALE GENOMIC DNA]</scope>
    <source>
        <strain evidence="3 4">DSM 43023</strain>
    </source>
</reference>
<keyword evidence="4" id="KW-1185">Reference proteome</keyword>
<dbReference type="InterPro" id="IPR051396">
    <property type="entry name" value="Bact_Antivir_Def_Nuclease"/>
</dbReference>
<sequence>MDIRFDDITTFIGPNGVGKSSVLRALDWFFNGDRNSPITSDDVSTGADPERITVEVEFCDLTDVDRVALGKYAAGGVETVRLWRRWERGYDKLSGRALAYPAFIKVRDVQGAKARRDCYNELRTERPDLGLPAVRSAAEVDTALIAWETAHPHELQGTEIEADTHFFGFAGQAKMTGLFDYVFVSADLRAGDESRDIKSSIIGRILEQAVDRTEADKELTELGIIFNANRETIHTKHFSEQLETLSDDLTTAVGELTSGRSINVSPVVPEFKMPQVQFKVSVLDGRATTRVDQQGHGFQRALLISALRLLAESKATEHDRTIFLAIEEPELFQHPIQARAFATVLRKIARKDGHGVQVSYATHSPYFLEPEGFTEIRRMTRTLSDSVGASVQIQSTSKEAIAQRLNSAFKTDEVYRQLTRVCLQSLPEALFARAALLVEGGTDQGFFEGCGLRHDPLNRNGIVVVDAGSKRILPLAHAVLAELGVPCFVIFDGDAGGEHRDRSKNKAPDKIADGVRQRMQANRMLLGYLKGHVEDFPQTKVYDDYAVFHDTLETYLEAEWPDWGEAHQDLIANDNGMDGKHPMTYRHASQNANTDPPAWISDVITRAMTLCAEG</sequence>
<dbReference type="Gene3D" id="3.40.50.300">
    <property type="entry name" value="P-loop containing nucleotide triphosphate hydrolases"/>
    <property type="match status" value="2"/>
</dbReference>
<dbReference type="InterPro" id="IPR034139">
    <property type="entry name" value="TOPRIM_OLD"/>
</dbReference>
<accession>A0A7W7WA30</accession>
<keyword evidence="3" id="KW-0540">Nuclease</keyword>
<organism evidence="3 4">
    <name type="scientific">Streptosporangium album</name>
    <dbReference type="NCBI Taxonomy" id="47479"/>
    <lineage>
        <taxon>Bacteria</taxon>
        <taxon>Bacillati</taxon>
        <taxon>Actinomycetota</taxon>
        <taxon>Actinomycetes</taxon>
        <taxon>Streptosporangiales</taxon>
        <taxon>Streptosporangiaceae</taxon>
        <taxon>Streptosporangium</taxon>
    </lineage>
</organism>
<dbReference type="InterPro" id="IPR027417">
    <property type="entry name" value="P-loop_NTPase"/>
</dbReference>
<evidence type="ECO:0000259" key="1">
    <source>
        <dbReference type="Pfam" id="PF13175"/>
    </source>
</evidence>
<dbReference type="Pfam" id="PF13175">
    <property type="entry name" value="AAA_15"/>
    <property type="match status" value="1"/>
</dbReference>
<dbReference type="CDD" id="cd01026">
    <property type="entry name" value="TOPRIM_OLD"/>
    <property type="match status" value="1"/>
</dbReference>
<feature type="domain" description="OLD protein-like TOPRIM" evidence="2">
    <location>
        <begin position="430"/>
        <end position="494"/>
    </location>
</feature>
<keyword evidence="3" id="KW-0378">Hydrolase</keyword>
<dbReference type="EMBL" id="JACHJU010000001">
    <property type="protein sequence ID" value="MBB4938715.1"/>
    <property type="molecule type" value="Genomic_DNA"/>
</dbReference>
<dbReference type="Pfam" id="PF20469">
    <property type="entry name" value="OLD-like_TOPRIM"/>
    <property type="match status" value="1"/>
</dbReference>
<feature type="domain" description="Endonuclease GajA/Old nuclease/RecF-like AAA" evidence="1">
    <location>
        <begin position="3"/>
        <end position="367"/>
    </location>
</feature>
<evidence type="ECO:0000313" key="3">
    <source>
        <dbReference type="EMBL" id="MBB4938715.1"/>
    </source>
</evidence>
<dbReference type="PANTHER" id="PTHR43581:SF4">
    <property type="entry name" value="ATP_GTP PHOSPHATASE"/>
    <property type="match status" value="1"/>
</dbReference>
<evidence type="ECO:0000259" key="2">
    <source>
        <dbReference type="Pfam" id="PF20469"/>
    </source>
</evidence>
<dbReference type="InterPro" id="IPR041685">
    <property type="entry name" value="AAA_GajA/Old/RecF-like"/>
</dbReference>
<dbReference type="GO" id="GO:0004519">
    <property type="term" value="F:endonuclease activity"/>
    <property type="evidence" value="ECO:0007669"/>
    <property type="project" value="UniProtKB-KW"/>
</dbReference>
<keyword evidence="3" id="KW-0255">Endonuclease</keyword>
<name>A0A7W7WA30_9ACTN</name>
<dbReference type="AlphaFoldDB" id="A0A7W7WA30"/>
<comment type="caution">
    <text evidence="3">The sequence shown here is derived from an EMBL/GenBank/DDBJ whole genome shotgun (WGS) entry which is preliminary data.</text>
</comment>
<protein>
    <submittedName>
        <fullName evidence="3">Putative ATP-dependent endonuclease of OLD family</fullName>
    </submittedName>
</protein>
<gene>
    <name evidence="3" type="ORF">FHR32_003020</name>
</gene>
<proteinExistence type="predicted"/>
<dbReference type="Proteomes" id="UP000534286">
    <property type="component" value="Unassembled WGS sequence"/>
</dbReference>
<dbReference type="PANTHER" id="PTHR43581">
    <property type="entry name" value="ATP/GTP PHOSPHATASE"/>
    <property type="match status" value="1"/>
</dbReference>
<dbReference type="SUPFAM" id="SSF52540">
    <property type="entry name" value="P-loop containing nucleoside triphosphate hydrolases"/>
    <property type="match status" value="1"/>
</dbReference>